<comment type="caution">
    <text evidence="7">The sequence shown here is derived from an EMBL/GenBank/DDBJ whole genome shotgun (WGS) entry which is preliminary data.</text>
</comment>
<dbReference type="GO" id="GO:0030915">
    <property type="term" value="C:Smc5-Smc6 complex"/>
    <property type="evidence" value="ECO:0007669"/>
    <property type="project" value="TreeGrafter"/>
</dbReference>
<name>A0A9N8DAK5_9STRA</name>
<sequence>MDIHKADIGDYKPGSVTHVKLKNFLTYTHVEFSPGARLNMVIGANGTGKSTILCALCLGLGGEPKLLGRADDVRSFIMHEKKVATIELTLAPLPGKPVHVLKRKIDREKGSERGNGRGSSTFYINDQKCKLSDVQELVKGTYKVMVENLLSFLPQDKVGSFSGFGPKELLEETEKVLAGDQRIYKEHVSLIEAEQELSSGDHNVGTIQAKLEKLMAERQRFEREKERMEEREQAVQQVDLLKKSLLWKQYNKLQGEVIDLKKEKNQAKQDFKEAREELQPLEEEAQEYDARKAEIEANIKKLDQQSKRYQQEMNKSEQKHENFDDAIENIMTELRMVEAERARRIAQNEAAKKKVQDIEGHLSEIRSQQDIEKEYTEATQEKRSAHRVVQSARQEVGRLQRDFNELSSKNDNLAGELARLNDEKTQRRERIHHKNPQVGKIMKWLDENRKLFRHEVFGPVAYEVSSNSKNAAAFLEAHIPRNLLYSFIVSDKADYDLLFAKVRGELKLPISINLVRGERELKRPYGDAKYEKLKSDYGVIGYLDESITAPEPVMQALRSFAQVHRVLIGGEETQKSLDERGLLDFLSAPDKSLNQHGKQQSCIFACSRNRTKKYTQSVSRYSKDISSRIDDVDQARVLAPGVDPQVKADLEAQLKTIHDEINVVRPALQDAEKKKHDAEQHGQQVSMRAQKAKESKEMLAKLQHKLTNAEAKLKATEEDLEQDDENTKRELAQKMMTKVAESITALEHHQNAHEKLLQATYASAGVRINRDAVAFKSRKINELLLQKKTNIDQLEKDAQEKQNLFHVKKIELKKLKEHNDKEAPLYDEEGNPTSLMNEMEKLENLDSIEDVEAAIEDKQAIVDSYHHDPNAIRQYKKNLADIEQVEAQLEQVMGSKEALDRKIQTKLTPWKETLEKSLSQANTLFSNYMEEVGCTGEVRLRKGGESGNEDCDFKNWGVEIRVSFREGVKAQVLSAQVQSGGERSVSTIMYLMALQEMMVTPFRCVDEINQGLDEKNERLVFKRIVLNSCQPPNSDDATDHCGQYFLITPKLLPNLKDMEHPAVTVLLVMNGPFNFASPTDFNVDELVKKRRNYAANDEDENQADSNKQRSGQRKKKRRSS</sequence>
<feature type="coiled-coil region" evidence="4">
    <location>
        <begin position="872"/>
        <end position="902"/>
    </location>
</feature>
<evidence type="ECO:0000313" key="8">
    <source>
        <dbReference type="Proteomes" id="UP001153069"/>
    </source>
</evidence>
<dbReference type="GO" id="GO:0000724">
    <property type="term" value="P:double-strand break repair via homologous recombination"/>
    <property type="evidence" value="ECO:0007669"/>
    <property type="project" value="TreeGrafter"/>
</dbReference>
<evidence type="ECO:0000256" key="2">
    <source>
        <dbReference type="ARBA" id="ARBA00018687"/>
    </source>
</evidence>
<feature type="coiled-coil region" evidence="4">
    <location>
        <begin position="204"/>
        <end position="430"/>
    </location>
</feature>
<feature type="region of interest" description="Disordered" evidence="5">
    <location>
        <begin position="1093"/>
        <end position="1120"/>
    </location>
</feature>
<dbReference type="PANTHER" id="PTHR45916:SF1">
    <property type="entry name" value="STRUCTURAL MAINTENANCE OF CHROMOSOMES PROTEIN 5"/>
    <property type="match status" value="1"/>
</dbReference>
<dbReference type="Gene3D" id="1.10.287.1490">
    <property type="match status" value="1"/>
</dbReference>
<organism evidence="7 8">
    <name type="scientific">Seminavis robusta</name>
    <dbReference type="NCBI Taxonomy" id="568900"/>
    <lineage>
        <taxon>Eukaryota</taxon>
        <taxon>Sar</taxon>
        <taxon>Stramenopiles</taxon>
        <taxon>Ochrophyta</taxon>
        <taxon>Bacillariophyta</taxon>
        <taxon>Bacillariophyceae</taxon>
        <taxon>Bacillariophycidae</taxon>
        <taxon>Naviculales</taxon>
        <taxon>Naviculaceae</taxon>
        <taxon>Seminavis</taxon>
    </lineage>
</organism>
<dbReference type="PANTHER" id="PTHR45916">
    <property type="entry name" value="STRUCTURAL MAINTENANCE OF CHROMOSOMES PROTEIN 5"/>
    <property type="match status" value="1"/>
</dbReference>
<dbReference type="EMBL" id="CAICTM010000060">
    <property type="protein sequence ID" value="CAB9499458.1"/>
    <property type="molecule type" value="Genomic_DNA"/>
</dbReference>
<reference evidence="7" key="1">
    <citation type="submission" date="2020-06" db="EMBL/GenBank/DDBJ databases">
        <authorList>
            <consortium name="Plant Systems Biology data submission"/>
        </authorList>
    </citation>
    <scope>NUCLEOTIDE SEQUENCE</scope>
    <source>
        <strain evidence="7">D6</strain>
    </source>
</reference>
<dbReference type="GO" id="GO:0005634">
    <property type="term" value="C:nucleus"/>
    <property type="evidence" value="ECO:0007669"/>
    <property type="project" value="TreeGrafter"/>
</dbReference>
<feature type="compositionally biased region" description="Basic residues" evidence="5">
    <location>
        <begin position="1110"/>
        <end position="1120"/>
    </location>
</feature>
<evidence type="ECO:0000256" key="4">
    <source>
        <dbReference type="SAM" id="Coils"/>
    </source>
</evidence>
<feature type="domain" description="Endonuclease GajA/Old nuclease/RecF-like AAA" evidence="6">
    <location>
        <begin position="17"/>
        <end position="383"/>
    </location>
</feature>
<dbReference type="GO" id="GO:0016887">
    <property type="term" value="F:ATP hydrolysis activity"/>
    <property type="evidence" value="ECO:0007669"/>
    <property type="project" value="InterPro"/>
</dbReference>
<keyword evidence="3 4" id="KW-0175">Coiled coil</keyword>
<feature type="coiled-coil region" evidence="4">
    <location>
        <begin position="777"/>
        <end position="804"/>
    </location>
</feature>
<evidence type="ECO:0000256" key="1">
    <source>
        <dbReference type="ARBA" id="ARBA00010171"/>
    </source>
</evidence>
<gene>
    <name evidence="7" type="ORF">SEMRO_61_G035110.1</name>
</gene>
<feature type="coiled-coil region" evidence="4">
    <location>
        <begin position="692"/>
        <end position="726"/>
    </location>
</feature>
<dbReference type="AlphaFoldDB" id="A0A9N8DAK5"/>
<comment type="similarity">
    <text evidence="1">Belongs to the SMC family. SMC5 subfamily.</text>
</comment>
<dbReference type="Proteomes" id="UP001153069">
    <property type="component" value="Unassembled WGS sequence"/>
</dbReference>
<dbReference type="Pfam" id="PF13175">
    <property type="entry name" value="AAA_15"/>
    <property type="match status" value="1"/>
</dbReference>
<dbReference type="OrthoDB" id="10254973at2759"/>
<dbReference type="InterPro" id="IPR027417">
    <property type="entry name" value="P-loop_NTPase"/>
</dbReference>
<dbReference type="Gene3D" id="3.40.50.300">
    <property type="entry name" value="P-loop containing nucleotide triphosphate hydrolases"/>
    <property type="match status" value="2"/>
</dbReference>
<evidence type="ECO:0000256" key="5">
    <source>
        <dbReference type="SAM" id="MobiDB-lite"/>
    </source>
</evidence>
<evidence type="ECO:0000259" key="6">
    <source>
        <dbReference type="Pfam" id="PF13175"/>
    </source>
</evidence>
<proteinExistence type="inferred from homology"/>
<dbReference type="GO" id="GO:0003697">
    <property type="term" value="F:single-stranded DNA binding"/>
    <property type="evidence" value="ECO:0007669"/>
    <property type="project" value="TreeGrafter"/>
</dbReference>
<protein>
    <recommendedName>
        <fullName evidence="2">Structural maintenance of chromosomes protein 5</fullName>
    </recommendedName>
</protein>
<dbReference type="SUPFAM" id="SSF52540">
    <property type="entry name" value="P-loop containing nucleoside triphosphate hydrolases"/>
    <property type="match status" value="1"/>
</dbReference>
<accession>A0A9N8DAK5</accession>
<evidence type="ECO:0000256" key="3">
    <source>
        <dbReference type="ARBA" id="ARBA00023054"/>
    </source>
</evidence>
<evidence type="ECO:0000313" key="7">
    <source>
        <dbReference type="EMBL" id="CAB9499458.1"/>
    </source>
</evidence>
<dbReference type="InterPro" id="IPR041685">
    <property type="entry name" value="AAA_GajA/Old/RecF-like"/>
</dbReference>
<keyword evidence="8" id="KW-1185">Reference proteome</keyword>